<dbReference type="AlphaFoldDB" id="A0A6C0E0X6"/>
<evidence type="ECO:0000313" key="1">
    <source>
        <dbReference type="EMBL" id="QHT22786.1"/>
    </source>
</evidence>
<dbReference type="Pfam" id="PF08795">
    <property type="entry name" value="DUF1796"/>
    <property type="match status" value="1"/>
</dbReference>
<dbReference type="InterPro" id="IPR014903">
    <property type="entry name" value="DUF1796"/>
</dbReference>
<reference evidence="1" key="1">
    <citation type="journal article" date="2020" name="Nature">
        <title>Giant virus diversity and host interactions through global metagenomics.</title>
        <authorList>
            <person name="Schulz F."/>
            <person name="Roux S."/>
            <person name="Paez-Espino D."/>
            <person name="Jungbluth S."/>
            <person name="Walsh D.A."/>
            <person name="Denef V.J."/>
            <person name="McMahon K.D."/>
            <person name="Konstantinidis K.T."/>
            <person name="Eloe-Fadrosh E.A."/>
            <person name="Kyrpides N.C."/>
            <person name="Woyke T."/>
        </authorList>
    </citation>
    <scope>NUCLEOTIDE SEQUENCE</scope>
    <source>
        <strain evidence="1">GVMAG-M-3300023179-114</strain>
    </source>
</reference>
<dbReference type="EMBL" id="MN739720">
    <property type="protein sequence ID" value="QHT22786.1"/>
    <property type="molecule type" value="Genomic_DNA"/>
</dbReference>
<sequence length="216" mass="26033">MSEPYDINYICSLGPRCHTACLLKNNHLKKASYPFDWIFSNIDMVIHCLEDRFMTFLDKSYFTIQNDTSESQQHSYYCESQDDHVFNHRNPLKPDDYNYYVRCVERFNELLKTKGNKLFVLFFLNYVKLDDAFKRKIIEFNNKFKRYTSHYGILCIIQYVGNANSYEFSSYENIHFLEIYTKSKSNGIQFEDPQDDIFLNNLIMQTYKFNLYEIYS</sequence>
<organism evidence="1">
    <name type="scientific">viral metagenome</name>
    <dbReference type="NCBI Taxonomy" id="1070528"/>
    <lineage>
        <taxon>unclassified sequences</taxon>
        <taxon>metagenomes</taxon>
        <taxon>organismal metagenomes</taxon>
    </lineage>
</organism>
<proteinExistence type="predicted"/>
<accession>A0A6C0E0X6</accession>
<protein>
    <recommendedName>
        <fullName evidence="2">Papain-like cysteine peptidase</fullName>
    </recommendedName>
</protein>
<evidence type="ECO:0008006" key="2">
    <source>
        <dbReference type="Google" id="ProtNLM"/>
    </source>
</evidence>
<name>A0A6C0E0X6_9ZZZZ</name>